<dbReference type="GO" id="GO:0016791">
    <property type="term" value="F:phosphatase activity"/>
    <property type="evidence" value="ECO:0007669"/>
    <property type="project" value="TreeGrafter"/>
</dbReference>
<dbReference type="InterPro" id="IPR029052">
    <property type="entry name" value="Metallo-depent_PP-like"/>
</dbReference>
<dbReference type="STRING" id="1182568.SU48_04905"/>
<feature type="domain" description="Calcineurin-like phosphoesterase" evidence="1">
    <location>
        <begin position="1"/>
        <end position="171"/>
    </location>
</feature>
<evidence type="ECO:0000259" key="1">
    <source>
        <dbReference type="Pfam" id="PF00149"/>
    </source>
</evidence>
<evidence type="ECO:0000313" key="3">
    <source>
        <dbReference type="Proteomes" id="UP000077363"/>
    </source>
</evidence>
<keyword evidence="3" id="KW-1185">Reference proteome</keyword>
<dbReference type="PATRIC" id="fig|1182568.3.peg.1018"/>
<dbReference type="Gene3D" id="3.60.21.10">
    <property type="match status" value="1"/>
</dbReference>
<dbReference type="InterPro" id="IPR011152">
    <property type="entry name" value="Pesterase_MJ0912"/>
</dbReference>
<dbReference type="Proteomes" id="UP000077363">
    <property type="component" value="Chromosome"/>
</dbReference>
<gene>
    <name evidence="2" type="ORF">SU48_04905</name>
</gene>
<proteinExistence type="predicted"/>
<dbReference type="PANTHER" id="PTHR42850">
    <property type="entry name" value="METALLOPHOSPHOESTERASE"/>
    <property type="match status" value="1"/>
</dbReference>
<organism evidence="2 3">
    <name type="scientific">Deinococcus puniceus</name>
    <dbReference type="NCBI Taxonomy" id="1182568"/>
    <lineage>
        <taxon>Bacteria</taxon>
        <taxon>Thermotogati</taxon>
        <taxon>Deinococcota</taxon>
        <taxon>Deinococci</taxon>
        <taxon>Deinococcales</taxon>
        <taxon>Deinococcaceae</taxon>
        <taxon>Deinococcus</taxon>
    </lineage>
</organism>
<dbReference type="GO" id="GO:0005737">
    <property type="term" value="C:cytoplasm"/>
    <property type="evidence" value="ECO:0007669"/>
    <property type="project" value="TreeGrafter"/>
</dbReference>
<dbReference type="InterPro" id="IPR050126">
    <property type="entry name" value="Ap4A_hydrolase"/>
</dbReference>
<dbReference type="EMBL" id="CP011387">
    <property type="protein sequence ID" value="ANE43212.1"/>
    <property type="molecule type" value="Genomic_DNA"/>
</dbReference>
<dbReference type="PIRSF" id="PIRSF000883">
    <property type="entry name" value="Pesterase_MJ0912"/>
    <property type="match status" value="1"/>
</dbReference>
<sequence>MRLAVLADIHGNADALRAVLHDARIQGAEGLIVNGDVVNRGPDSVQALETLLNLPASFPHGVRFTLGNHDDLLRLWQARSSSLPADWFSDPFWGATAWSAEQLERAGLLHTAADWPMSLTLSAPGLPDVLVSHGTPDEYREGISERTAPQRIEELSGAGRFGLLIGSHIHRQADAVFELAGGPSVRVLNTGAVGAPADSDPRAGYLLLTAVPQGWRIELRRVLYDRAGVLRRFGSSGLLKTGLSAEIFREEIVTARSLYTPYWTWTETEHLPRTAATWAAFLRQYPADAWRAESPKL</sequence>
<dbReference type="Pfam" id="PF00149">
    <property type="entry name" value="Metallophos"/>
    <property type="match status" value="1"/>
</dbReference>
<name>A0A172T8D8_9DEIO</name>
<dbReference type="RefSeq" id="WP_064014276.1">
    <property type="nucleotide sequence ID" value="NZ_CP011387.1"/>
</dbReference>
<dbReference type="KEGG" id="dpu:SU48_04905"/>
<dbReference type="InterPro" id="IPR004843">
    <property type="entry name" value="Calcineurin-like_PHP"/>
</dbReference>
<reference evidence="2 3" key="1">
    <citation type="submission" date="2015-01" db="EMBL/GenBank/DDBJ databases">
        <title>Deinococcus puniceus/DY1/ whole genome sequencing.</title>
        <authorList>
            <person name="Kim M.K."/>
            <person name="Srinivasan S."/>
            <person name="Lee J.-J."/>
        </authorList>
    </citation>
    <scope>NUCLEOTIDE SEQUENCE [LARGE SCALE GENOMIC DNA]</scope>
    <source>
        <strain evidence="2 3">DY1</strain>
    </source>
</reference>
<accession>A0A172T8D8</accession>
<dbReference type="OrthoDB" id="9813918at2"/>
<dbReference type="SUPFAM" id="SSF56300">
    <property type="entry name" value="Metallo-dependent phosphatases"/>
    <property type="match status" value="1"/>
</dbReference>
<protein>
    <submittedName>
        <fullName evidence="2">Metallophosphoesterase</fullName>
    </submittedName>
</protein>
<dbReference type="AlphaFoldDB" id="A0A172T8D8"/>
<evidence type="ECO:0000313" key="2">
    <source>
        <dbReference type="EMBL" id="ANE43212.1"/>
    </source>
</evidence>
<dbReference type="PANTHER" id="PTHR42850:SF2">
    <property type="entry name" value="BLL5683 PROTEIN"/>
    <property type="match status" value="1"/>
</dbReference>